<feature type="transmembrane region" description="Helical" evidence="4">
    <location>
        <begin position="424"/>
        <end position="445"/>
    </location>
</feature>
<keyword evidence="4" id="KW-1133">Transmembrane helix</keyword>
<comment type="subcellular location">
    <subcellularLocation>
        <location evidence="1">Membrane</location>
        <topology evidence="1">Multi-pass membrane protein</topology>
    </subcellularLocation>
</comment>
<feature type="domain" description="Major facilitator superfamily (MFS) profile" evidence="5">
    <location>
        <begin position="69"/>
        <end position="462"/>
    </location>
</feature>
<dbReference type="InterPro" id="IPR011701">
    <property type="entry name" value="MFS"/>
</dbReference>
<organism evidence="6 7">
    <name type="scientific">Knufia obscura</name>
    <dbReference type="NCBI Taxonomy" id="1635080"/>
    <lineage>
        <taxon>Eukaryota</taxon>
        <taxon>Fungi</taxon>
        <taxon>Dikarya</taxon>
        <taxon>Ascomycota</taxon>
        <taxon>Pezizomycotina</taxon>
        <taxon>Eurotiomycetes</taxon>
        <taxon>Chaetothyriomycetidae</taxon>
        <taxon>Chaetothyriales</taxon>
        <taxon>Trichomeriaceae</taxon>
        <taxon>Knufia</taxon>
    </lineage>
</organism>
<keyword evidence="7" id="KW-1185">Reference proteome</keyword>
<evidence type="ECO:0000259" key="5">
    <source>
        <dbReference type="PROSITE" id="PS50850"/>
    </source>
</evidence>
<reference evidence="6 7" key="1">
    <citation type="journal article" date="2023" name="Res Sq">
        <title>Genomic and morphological characterization of Knufia obscura isolated from the Mars 2020 spacecraft assembly facility.</title>
        <authorList>
            <person name="Chander A.M."/>
            <person name="Teixeira M.M."/>
            <person name="Singh N.K."/>
            <person name="Williams M.P."/>
            <person name="Parker C.W."/>
            <person name="Leo P."/>
            <person name="Stajich J.E."/>
            <person name="Torok T."/>
            <person name="Tighe S."/>
            <person name="Mason C.E."/>
            <person name="Venkateswaran K."/>
        </authorList>
    </citation>
    <scope>NUCLEOTIDE SEQUENCE [LARGE SCALE GENOMIC DNA]</scope>
    <source>
        <strain evidence="6 7">CCFEE 5817</strain>
    </source>
</reference>
<feature type="transmembrane region" description="Helical" evidence="4">
    <location>
        <begin position="195"/>
        <end position="214"/>
    </location>
</feature>
<evidence type="ECO:0000256" key="2">
    <source>
        <dbReference type="ARBA" id="ARBA00006727"/>
    </source>
</evidence>
<dbReference type="CDD" id="cd17352">
    <property type="entry name" value="MFS_MCT_SLC16"/>
    <property type="match status" value="1"/>
</dbReference>
<keyword evidence="4" id="KW-0472">Membrane</keyword>
<feature type="transmembrane region" description="Helical" evidence="4">
    <location>
        <begin position="67"/>
        <end position="88"/>
    </location>
</feature>
<dbReference type="InterPro" id="IPR050327">
    <property type="entry name" value="Proton-linked_MCT"/>
</dbReference>
<dbReference type="Proteomes" id="UP001334248">
    <property type="component" value="Unassembled WGS sequence"/>
</dbReference>
<dbReference type="SUPFAM" id="SSF103473">
    <property type="entry name" value="MFS general substrate transporter"/>
    <property type="match status" value="1"/>
</dbReference>
<gene>
    <name evidence="6" type="ORF">PMZ80_001291</name>
</gene>
<comment type="caution">
    <text evidence="6">The sequence shown here is derived from an EMBL/GenBank/DDBJ whole genome shotgun (WGS) entry which is preliminary data.</text>
</comment>
<feature type="transmembrane region" description="Helical" evidence="4">
    <location>
        <begin position="267"/>
        <end position="296"/>
    </location>
</feature>
<name>A0ABR0S2Q6_9EURO</name>
<feature type="transmembrane region" description="Helical" evidence="4">
    <location>
        <begin position="308"/>
        <end position="328"/>
    </location>
</feature>
<dbReference type="InterPro" id="IPR036259">
    <property type="entry name" value="MFS_trans_sf"/>
</dbReference>
<feature type="transmembrane region" description="Helical" evidence="4">
    <location>
        <begin position="398"/>
        <end position="418"/>
    </location>
</feature>
<feature type="region of interest" description="Disordered" evidence="3">
    <location>
        <begin position="1"/>
        <end position="28"/>
    </location>
</feature>
<evidence type="ECO:0000313" key="7">
    <source>
        <dbReference type="Proteomes" id="UP001334248"/>
    </source>
</evidence>
<comment type="similarity">
    <text evidence="2">Belongs to the major facilitator superfamily. Monocarboxylate porter (TC 2.A.1.13) family.</text>
</comment>
<feature type="transmembrane region" description="Helical" evidence="4">
    <location>
        <begin position="108"/>
        <end position="130"/>
    </location>
</feature>
<accession>A0ABR0S2Q6</accession>
<dbReference type="EMBL" id="JAVHJV010000001">
    <property type="protein sequence ID" value="KAK5947144.1"/>
    <property type="molecule type" value="Genomic_DNA"/>
</dbReference>
<protein>
    <recommendedName>
        <fullName evidence="5">Major facilitator superfamily (MFS) profile domain-containing protein</fullName>
    </recommendedName>
</protein>
<dbReference type="PANTHER" id="PTHR11360">
    <property type="entry name" value="MONOCARBOXYLATE TRANSPORTER"/>
    <property type="match status" value="1"/>
</dbReference>
<dbReference type="GeneID" id="89994740"/>
<dbReference type="InterPro" id="IPR020846">
    <property type="entry name" value="MFS_dom"/>
</dbReference>
<evidence type="ECO:0000256" key="4">
    <source>
        <dbReference type="SAM" id="Phobius"/>
    </source>
</evidence>
<evidence type="ECO:0000313" key="6">
    <source>
        <dbReference type="EMBL" id="KAK5947144.1"/>
    </source>
</evidence>
<dbReference type="RefSeq" id="XP_064735234.1">
    <property type="nucleotide sequence ID" value="XM_064869737.1"/>
</dbReference>
<dbReference type="PANTHER" id="PTHR11360:SF230">
    <property type="entry name" value="MONOCARBOXYLATE TRANSPORTER, PUTATIVE (AFU_ORTHOLOGUE AFUA_2G12790)-RELATED"/>
    <property type="match status" value="1"/>
</dbReference>
<sequence>MDPNTNPLVRQLSSDPTTSNPTVQTDTPVTATVPTINEKSDTTGVAAEGQEAVVDAEDTFPEGGLRAWLVVIGACLCLFPSFGFMVSIGPVQDYLIQHQLRNYSARDVGWIPSVFVYLSLALGIWVGPLFDRYGPRWLAMIGSTGYIVMMFLLAECKVYYQFMLCLGVLGGLCGAMLTTTSLACCAHWFKVRRGLAQGIAMIGSSFGGLTIPLILRETFPKYGYQWSIRILGFTFLGCLVIGNIFLRSRIPPRKNAKVKIISLSIFGDLRFSLLTVSVFCFEIVLFGALGIVPTYATISTDYPPDTGFYLISVMNGVSSVGRLVTGFLSDRFGRFNTLLVSAVIALLSMLVIWLPFGQHNLGALYAFIALFGFMTGCWMALVPACIGQLCRADEFGRYYGTSYFVASLATLVCIPISGELVEMVGAQAMVAFYCAILAVGCLTFAGSRWACLRWKWDWTSKV</sequence>
<proteinExistence type="inferred from homology"/>
<feature type="transmembrane region" description="Helical" evidence="4">
    <location>
        <begin position="335"/>
        <end position="356"/>
    </location>
</feature>
<feature type="transmembrane region" description="Helical" evidence="4">
    <location>
        <begin position="226"/>
        <end position="246"/>
    </location>
</feature>
<evidence type="ECO:0000256" key="1">
    <source>
        <dbReference type="ARBA" id="ARBA00004141"/>
    </source>
</evidence>
<feature type="transmembrane region" description="Helical" evidence="4">
    <location>
        <begin position="160"/>
        <end position="183"/>
    </location>
</feature>
<feature type="transmembrane region" description="Helical" evidence="4">
    <location>
        <begin position="137"/>
        <end position="154"/>
    </location>
</feature>
<evidence type="ECO:0000256" key="3">
    <source>
        <dbReference type="SAM" id="MobiDB-lite"/>
    </source>
</evidence>
<keyword evidence="4" id="KW-0812">Transmembrane</keyword>
<dbReference type="PROSITE" id="PS50850">
    <property type="entry name" value="MFS"/>
    <property type="match status" value="1"/>
</dbReference>
<dbReference type="Gene3D" id="1.20.1250.20">
    <property type="entry name" value="MFS general substrate transporter like domains"/>
    <property type="match status" value="1"/>
</dbReference>
<dbReference type="Pfam" id="PF07690">
    <property type="entry name" value="MFS_1"/>
    <property type="match status" value="1"/>
</dbReference>
<feature type="transmembrane region" description="Helical" evidence="4">
    <location>
        <begin position="362"/>
        <end position="386"/>
    </location>
</feature>